<sequence>LTQQEALEAYEVFIFTLKYFMKMFNCSGFQQLLAKMSEVHVYVGQTKTLLVAIKRNLGLEPGASANKIIQAIQAFQGRNGVEIGEICEILECEEHEVVEKLREVV</sequence>
<reference evidence="1" key="1">
    <citation type="submission" date="2015-07" db="EMBL/GenBank/DDBJ databases">
        <title>Adaptation to a free-living lifestyle via gene acquisitions in the diplomonad Trepomonas sp. PC1.</title>
        <authorList>
            <person name="Xu F."/>
            <person name="Jerlstrom-Hultqvist J."/>
            <person name="Kolisko M."/>
            <person name="Simpson A.G.B."/>
            <person name="Roger A.J."/>
            <person name="Svard S.G."/>
            <person name="Andersson J.O."/>
        </authorList>
    </citation>
    <scope>NUCLEOTIDE SEQUENCE</scope>
    <source>
        <strain evidence="1">PC1</strain>
    </source>
</reference>
<organism evidence="1">
    <name type="scientific">Trepomonas sp. PC1</name>
    <dbReference type="NCBI Taxonomy" id="1076344"/>
    <lineage>
        <taxon>Eukaryota</taxon>
        <taxon>Metamonada</taxon>
        <taxon>Diplomonadida</taxon>
        <taxon>Hexamitidae</taxon>
        <taxon>Hexamitinae</taxon>
        <taxon>Trepomonas</taxon>
    </lineage>
</organism>
<feature type="non-terminal residue" evidence="1">
    <location>
        <position position="105"/>
    </location>
</feature>
<protein>
    <submittedName>
        <fullName evidence="1">Uncharacterized protein</fullName>
    </submittedName>
</protein>
<evidence type="ECO:0000313" key="1">
    <source>
        <dbReference type="EMBL" id="JAP96418.1"/>
    </source>
</evidence>
<dbReference type="EMBL" id="GDID01000188">
    <property type="protein sequence ID" value="JAP96418.1"/>
    <property type="molecule type" value="Transcribed_RNA"/>
</dbReference>
<feature type="non-terminal residue" evidence="1">
    <location>
        <position position="1"/>
    </location>
</feature>
<gene>
    <name evidence="1" type="ORF">TPC1_10260</name>
</gene>
<name>A0A146KJW0_9EUKA</name>
<proteinExistence type="predicted"/>
<dbReference type="AlphaFoldDB" id="A0A146KJW0"/>
<accession>A0A146KJW0</accession>